<evidence type="ECO:0000313" key="2">
    <source>
        <dbReference type="EMBL" id="MBX0298031.1"/>
    </source>
</evidence>
<accession>A0AAW4PKS4</accession>
<dbReference type="Proteomes" id="UP001430455">
    <property type="component" value="Unassembled WGS sequence"/>
</dbReference>
<keyword evidence="3" id="KW-1185">Reference proteome</keyword>
<dbReference type="InterPro" id="IPR031803">
    <property type="entry name" value="BAT_GAF/HTH-assoc"/>
</dbReference>
<comment type="caution">
    <text evidence="2">The sequence shown here is derived from an EMBL/GenBank/DDBJ whole genome shotgun (WGS) entry which is preliminary data.</text>
</comment>
<dbReference type="RefSeq" id="WP_425433277.1">
    <property type="nucleotide sequence ID" value="NZ_RKLT01000035.1"/>
</dbReference>
<sequence length="77" mass="8459">MECEIDLERRIPTGDGGYLYYVTVLGAPPAQVCDCLEDGQLVSDSSVVHPTKNGEPALIETHLEETPRLPLDVLTDY</sequence>
<dbReference type="Pfam" id="PF15915">
    <property type="entry name" value="BAT"/>
    <property type="match status" value="1"/>
</dbReference>
<name>A0AAW4PKS4_9EURY</name>
<evidence type="ECO:0000313" key="3">
    <source>
        <dbReference type="Proteomes" id="UP001430455"/>
    </source>
</evidence>
<gene>
    <name evidence="2" type="ORF">EGH23_24500</name>
</gene>
<organism evidence="2 3">
    <name type="scientific">Haloarcula nitratireducens</name>
    <dbReference type="NCBI Taxonomy" id="2487749"/>
    <lineage>
        <taxon>Archaea</taxon>
        <taxon>Methanobacteriati</taxon>
        <taxon>Methanobacteriota</taxon>
        <taxon>Stenosarchaea group</taxon>
        <taxon>Halobacteria</taxon>
        <taxon>Halobacteriales</taxon>
        <taxon>Haloarculaceae</taxon>
        <taxon>Haloarcula</taxon>
    </lineage>
</organism>
<dbReference type="EMBL" id="RKLT01000035">
    <property type="protein sequence ID" value="MBX0298031.1"/>
    <property type="molecule type" value="Genomic_DNA"/>
</dbReference>
<protein>
    <recommendedName>
        <fullName evidence="1">Bacterioopsin transcriptional activator GAF and HTH associated domain-containing protein</fullName>
    </recommendedName>
</protein>
<proteinExistence type="predicted"/>
<dbReference type="AlphaFoldDB" id="A0AAW4PKS4"/>
<reference evidence="2 3" key="1">
    <citation type="submission" date="2021-06" db="EMBL/GenBank/DDBJ databases">
        <title>Halomicroarcula sp. a new haloarchaeum isolated from saline soil.</title>
        <authorList>
            <person name="Duran-Viseras A."/>
            <person name="Sanchez-Porro C."/>
            <person name="Ventosa A."/>
        </authorList>
    </citation>
    <scope>NUCLEOTIDE SEQUENCE [LARGE SCALE GENOMIC DNA]</scope>
    <source>
        <strain evidence="2 3">F27</strain>
    </source>
</reference>
<feature type="non-terminal residue" evidence="2">
    <location>
        <position position="77"/>
    </location>
</feature>
<evidence type="ECO:0000259" key="1">
    <source>
        <dbReference type="Pfam" id="PF15915"/>
    </source>
</evidence>
<feature type="domain" description="Bacterioopsin transcriptional activator GAF and HTH associated" evidence="1">
    <location>
        <begin position="2"/>
        <end position="67"/>
    </location>
</feature>